<comment type="caution">
    <text evidence="2">The sequence shown here is derived from an EMBL/GenBank/DDBJ whole genome shotgun (WGS) entry which is preliminary data.</text>
</comment>
<evidence type="ECO:0000256" key="1">
    <source>
        <dbReference type="SAM" id="MobiDB-lite"/>
    </source>
</evidence>
<dbReference type="AlphaFoldDB" id="A0A9D4MI52"/>
<organism evidence="2 3">
    <name type="scientific">Dreissena polymorpha</name>
    <name type="common">Zebra mussel</name>
    <name type="synonym">Mytilus polymorpha</name>
    <dbReference type="NCBI Taxonomy" id="45954"/>
    <lineage>
        <taxon>Eukaryota</taxon>
        <taxon>Metazoa</taxon>
        <taxon>Spiralia</taxon>
        <taxon>Lophotrochozoa</taxon>
        <taxon>Mollusca</taxon>
        <taxon>Bivalvia</taxon>
        <taxon>Autobranchia</taxon>
        <taxon>Heteroconchia</taxon>
        <taxon>Euheterodonta</taxon>
        <taxon>Imparidentia</taxon>
        <taxon>Neoheterodontei</taxon>
        <taxon>Myida</taxon>
        <taxon>Dreissenoidea</taxon>
        <taxon>Dreissenidae</taxon>
        <taxon>Dreissena</taxon>
    </lineage>
</organism>
<dbReference type="EMBL" id="JAIWYP010000001">
    <property type="protein sequence ID" value="KAH3878032.1"/>
    <property type="molecule type" value="Genomic_DNA"/>
</dbReference>
<feature type="region of interest" description="Disordered" evidence="1">
    <location>
        <begin position="1"/>
        <end position="23"/>
    </location>
</feature>
<name>A0A9D4MI52_DREPO</name>
<sequence length="66" mass="7379">MQGQKHINFVPAGTVTKGTKGGHPSIIDVTNDWELRADHRKQLPFPDIVHTTPRPDIVKIILVELT</sequence>
<reference evidence="2" key="1">
    <citation type="journal article" date="2019" name="bioRxiv">
        <title>The Genome of the Zebra Mussel, Dreissena polymorpha: A Resource for Invasive Species Research.</title>
        <authorList>
            <person name="McCartney M.A."/>
            <person name="Auch B."/>
            <person name="Kono T."/>
            <person name="Mallez S."/>
            <person name="Zhang Y."/>
            <person name="Obille A."/>
            <person name="Becker A."/>
            <person name="Abrahante J.E."/>
            <person name="Garbe J."/>
            <person name="Badalamenti J.P."/>
            <person name="Herman A."/>
            <person name="Mangelson H."/>
            <person name="Liachko I."/>
            <person name="Sullivan S."/>
            <person name="Sone E.D."/>
            <person name="Koren S."/>
            <person name="Silverstein K.A.T."/>
            <person name="Beckman K.B."/>
            <person name="Gohl D.M."/>
        </authorList>
    </citation>
    <scope>NUCLEOTIDE SEQUENCE</scope>
    <source>
        <strain evidence="2">Duluth1</strain>
        <tissue evidence="2">Whole animal</tissue>
    </source>
</reference>
<gene>
    <name evidence="2" type="ORF">DPMN_001912</name>
</gene>
<evidence type="ECO:0000313" key="3">
    <source>
        <dbReference type="Proteomes" id="UP000828390"/>
    </source>
</evidence>
<protein>
    <submittedName>
        <fullName evidence="2">Uncharacterized protein</fullName>
    </submittedName>
</protein>
<evidence type="ECO:0000313" key="2">
    <source>
        <dbReference type="EMBL" id="KAH3878032.1"/>
    </source>
</evidence>
<reference evidence="2" key="2">
    <citation type="submission" date="2020-11" db="EMBL/GenBank/DDBJ databases">
        <authorList>
            <person name="McCartney M.A."/>
            <person name="Auch B."/>
            <person name="Kono T."/>
            <person name="Mallez S."/>
            <person name="Becker A."/>
            <person name="Gohl D.M."/>
            <person name="Silverstein K.A.T."/>
            <person name="Koren S."/>
            <person name="Bechman K.B."/>
            <person name="Herman A."/>
            <person name="Abrahante J.E."/>
            <person name="Garbe J."/>
        </authorList>
    </citation>
    <scope>NUCLEOTIDE SEQUENCE</scope>
    <source>
        <strain evidence="2">Duluth1</strain>
        <tissue evidence="2">Whole animal</tissue>
    </source>
</reference>
<dbReference type="Proteomes" id="UP000828390">
    <property type="component" value="Unassembled WGS sequence"/>
</dbReference>
<accession>A0A9D4MI52</accession>
<keyword evidence="3" id="KW-1185">Reference proteome</keyword>
<proteinExistence type="predicted"/>